<keyword evidence="3" id="KW-1185">Reference proteome</keyword>
<protein>
    <recommendedName>
        <fullName evidence="4">DUF2267 domain-containing protein</fullName>
    </recommendedName>
</protein>
<evidence type="ECO:0000313" key="2">
    <source>
        <dbReference type="EMBL" id="PDT20274.1"/>
    </source>
</evidence>
<organism evidence="2 3">
    <name type="scientific">Rhizobium hidalgonense</name>
    <dbReference type="NCBI Taxonomy" id="1538159"/>
    <lineage>
        <taxon>Bacteria</taxon>
        <taxon>Pseudomonadati</taxon>
        <taxon>Pseudomonadota</taxon>
        <taxon>Alphaproteobacteria</taxon>
        <taxon>Hyphomicrobiales</taxon>
        <taxon>Rhizobiaceae</taxon>
        <taxon>Rhizobium/Agrobacterium group</taxon>
        <taxon>Rhizobium</taxon>
    </lineage>
</organism>
<evidence type="ECO:0000313" key="3">
    <source>
        <dbReference type="Proteomes" id="UP000219914"/>
    </source>
</evidence>
<comment type="caution">
    <text evidence="2">The sequence shown here is derived from an EMBL/GenBank/DDBJ whole genome shotgun (WGS) entry which is preliminary data.</text>
</comment>
<dbReference type="RefSeq" id="WP_097536991.1">
    <property type="nucleotide sequence ID" value="NZ_LODW01000057.1"/>
</dbReference>
<evidence type="ECO:0008006" key="4">
    <source>
        <dbReference type="Google" id="ProtNLM"/>
    </source>
</evidence>
<proteinExistence type="predicted"/>
<sequence>MSAWGVAVFDKMLETTNMRYDDLMAEQGPERQLVWHVLGAVFHTLRDRLPAAQLPLLARGAYCDRYDPFNVRSRSLDEFLEQVNDELSSTRPVDAKEAVRSVFRVLSHSIDPGEVPKVRHGLPAEVQAPWPDPDMRHWRPIERVAGAATAPLRKRLSPDHSTSTNRKRQEERP</sequence>
<dbReference type="Proteomes" id="UP000219914">
    <property type="component" value="Unassembled WGS sequence"/>
</dbReference>
<dbReference type="EMBL" id="NWSY01000028">
    <property type="protein sequence ID" value="PDT20274.1"/>
    <property type="molecule type" value="Genomic_DNA"/>
</dbReference>
<name>A0ABX4JJT7_9HYPH</name>
<dbReference type="Gene3D" id="1.10.490.110">
    <property type="entry name" value="Uncharacterized conserved protein DUF2267"/>
    <property type="match status" value="1"/>
</dbReference>
<gene>
    <name evidence="2" type="ORF">CO674_28730</name>
</gene>
<reference evidence="2 3" key="1">
    <citation type="submission" date="2017-09" db="EMBL/GenBank/DDBJ databases">
        <title>Comparative genomics of rhizobia isolated from Phaseolus vulgaris in China.</title>
        <authorList>
            <person name="Tong W."/>
        </authorList>
    </citation>
    <scope>NUCLEOTIDE SEQUENCE [LARGE SCALE GENOMIC DNA]</scope>
    <source>
        <strain evidence="2 3">FH14</strain>
    </source>
</reference>
<evidence type="ECO:0000256" key="1">
    <source>
        <dbReference type="SAM" id="MobiDB-lite"/>
    </source>
</evidence>
<dbReference type="Pfam" id="PF10025">
    <property type="entry name" value="DUF2267"/>
    <property type="match status" value="1"/>
</dbReference>
<dbReference type="InterPro" id="IPR038282">
    <property type="entry name" value="DUF2267_sf"/>
</dbReference>
<feature type="region of interest" description="Disordered" evidence="1">
    <location>
        <begin position="146"/>
        <end position="173"/>
    </location>
</feature>
<dbReference type="InterPro" id="IPR018727">
    <property type="entry name" value="DUF2267"/>
</dbReference>
<accession>A0ABX4JJT7</accession>